<feature type="region of interest" description="Disordered" evidence="1">
    <location>
        <begin position="497"/>
        <end position="527"/>
    </location>
</feature>
<dbReference type="PANTHER" id="PTHR32305:SF15">
    <property type="entry name" value="PROTEIN RHSA-RELATED"/>
    <property type="match status" value="1"/>
</dbReference>
<reference evidence="2 3" key="1">
    <citation type="submission" date="2015-09" db="EMBL/GenBank/DDBJ databases">
        <title>Genome sequence of Oxobacter pfennigii DSM 3222.</title>
        <authorList>
            <person name="Poehlein A."/>
            <person name="Bengelsdorf F.R."/>
            <person name="Schiel-Bengelsdorf B."/>
            <person name="Duerre P."/>
            <person name="Daniel R."/>
        </authorList>
    </citation>
    <scope>NUCLEOTIDE SEQUENCE [LARGE SCALE GENOMIC DNA]</scope>
    <source>
        <strain evidence="2 3">DSM 3222</strain>
    </source>
</reference>
<organism evidence="2 3">
    <name type="scientific">Oxobacter pfennigii</name>
    <dbReference type="NCBI Taxonomy" id="36849"/>
    <lineage>
        <taxon>Bacteria</taxon>
        <taxon>Bacillati</taxon>
        <taxon>Bacillota</taxon>
        <taxon>Clostridia</taxon>
        <taxon>Eubacteriales</taxon>
        <taxon>Clostridiaceae</taxon>
        <taxon>Oxobacter</taxon>
    </lineage>
</organism>
<sequence>MITYNKLRTSYITDFQDFTGGVTLVGSTISGTGQANGAMQHFMYSGQELSDAEIGNIYASGRGNDINNIYDSLGRLKSRTLTMGANKHVTRYGYEEVQGTPGATTTRLKSIDINNTVTNYTYDKNGNIERVTIPGGSYIEYFYDELNQLIRENNQITNVTTVYTYDAGGNILTRKEYSFTTGPVGTVTKEYIYTYDDPVWKDKLKFFTTKINNVTTDKSISYDDVGNITAYDGYTYTWEGGRQLKSISGNGKTIEFKYNDAGIRTQKTVYQGTTTPTVESTTKYHLVGDKVTYEIKTDADGKIDTIYYTYDSAGKLASMNLNGVEYFYIRDAVGNITGLLDDTGTQVVWYDYDTWGKASEPTGPLADTVGAKNPYRYRGYRYDAETGLYYLQSRYYNPEWCRFINADAIGGEVGTLLSHNAFAYSMNNPVNFSDPSGNRRIPSIMDLFEKVVFIIVSLLFVPAVVATQKLIYPLVGSFVDAVVDTVSSSTISSQNIARSNTMTSTQKSSITTAQTHGNSKKSTKPQHGYEIYRISDRDVVKVGISGGKIRLDGKSYRAEN</sequence>
<dbReference type="Proteomes" id="UP000050326">
    <property type="component" value="Unassembled WGS sequence"/>
</dbReference>
<dbReference type="InterPro" id="IPR022385">
    <property type="entry name" value="Rhs_assc_core"/>
</dbReference>
<dbReference type="PANTHER" id="PTHR32305">
    <property type="match status" value="1"/>
</dbReference>
<dbReference type="InterPro" id="IPR050708">
    <property type="entry name" value="T6SS_VgrG/RHS"/>
</dbReference>
<comment type="caution">
    <text evidence="2">The sequence shown here is derived from an EMBL/GenBank/DDBJ whole genome shotgun (WGS) entry which is preliminary data.</text>
</comment>
<keyword evidence="3" id="KW-1185">Reference proteome</keyword>
<dbReference type="STRING" id="36849.OXPF_31650"/>
<protein>
    <submittedName>
        <fullName evidence="2">tRNA nuclease WapA</fullName>
        <ecNumber evidence="2">3.1.-.-</ecNumber>
    </submittedName>
</protein>
<dbReference type="EC" id="3.1.-.-" evidence="2"/>
<keyword evidence="2" id="KW-0378">Hydrolase</keyword>
<dbReference type="EMBL" id="LKET01000040">
    <property type="protein sequence ID" value="KPU43271.1"/>
    <property type="molecule type" value="Genomic_DNA"/>
</dbReference>
<feature type="compositionally biased region" description="Polar residues" evidence="1">
    <location>
        <begin position="497"/>
        <end position="517"/>
    </location>
</feature>
<accession>A0A0P8WLH6</accession>
<dbReference type="AlphaFoldDB" id="A0A0P8WLH6"/>
<dbReference type="NCBIfam" id="TIGR03696">
    <property type="entry name" value="Rhs_assc_core"/>
    <property type="match status" value="1"/>
</dbReference>
<evidence type="ECO:0000313" key="2">
    <source>
        <dbReference type="EMBL" id="KPU43271.1"/>
    </source>
</evidence>
<dbReference type="GO" id="GO:0016787">
    <property type="term" value="F:hydrolase activity"/>
    <property type="evidence" value="ECO:0007669"/>
    <property type="project" value="UniProtKB-KW"/>
</dbReference>
<name>A0A0P8WLH6_9CLOT</name>
<gene>
    <name evidence="2" type="primary">wapA_7</name>
    <name evidence="2" type="ORF">OXPF_31650</name>
</gene>
<dbReference type="PATRIC" id="fig|36849.3.peg.3353"/>
<proteinExistence type="predicted"/>
<evidence type="ECO:0000256" key="1">
    <source>
        <dbReference type="SAM" id="MobiDB-lite"/>
    </source>
</evidence>
<evidence type="ECO:0000313" key="3">
    <source>
        <dbReference type="Proteomes" id="UP000050326"/>
    </source>
</evidence>
<dbReference type="Gene3D" id="2.180.10.10">
    <property type="entry name" value="RHS repeat-associated core"/>
    <property type="match status" value="1"/>
</dbReference>